<keyword evidence="3" id="KW-1185">Reference proteome</keyword>
<keyword evidence="1" id="KW-0812">Transmembrane</keyword>
<gene>
    <name evidence="2" type="ORF">HMPREF9997_00324</name>
</gene>
<comment type="caution">
    <text evidence="2">The sequence shown here is derived from an EMBL/GenBank/DDBJ whole genome shotgun (WGS) entry which is preliminary data.</text>
</comment>
<proteinExistence type="predicted"/>
<evidence type="ECO:0000313" key="2">
    <source>
        <dbReference type="EMBL" id="EKX92040.1"/>
    </source>
</evidence>
<name>L1MLW6_9CORY</name>
<evidence type="ECO:0000256" key="1">
    <source>
        <dbReference type="SAM" id="Phobius"/>
    </source>
</evidence>
<feature type="transmembrane region" description="Helical" evidence="1">
    <location>
        <begin position="25"/>
        <end position="48"/>
    </location>
</feature>
<dbReference type="EMBL" id="AMEM01000007">
    <property type="protein sequence ID" value="EKX92040.1"/>
    <property type="molecule type" value="Genomic_DNA"/>
</dbReference>
<dbReference type="HOGENOM" id="CLU_3078838_0_0_11"/>
<organism evidence="2 3">
    <name type="scientific">Corynebacterium durum F0235</name>
    <dbReference type="NCBI Taxonomy" id="1035195"/>
    <lineage>
        <taxon>Bacteria</taxon>
        <taxon>Bacillati</taxon>
        <taxon>Actinomycetota</taxon>
        <taxon>Actinomycetes</taxon>
        <taxon>Mycobacteriales</taxon>
        <taxon>Corynebacteriaceae</taxon>
        <taxon>Corynebacterium</taxon>
    </lineage>
</organism>
<accession>L1MLW6</accession>
<sequence length="52" mass="5974">MDHYLLRLYDIGILDYLDFTMTLGIIRAILSLLGKSVRCGLLAFIAAFSRFY</sequence>
<keyword evidence="1" id="KW-1133">Transmembrane helix</keyword>
<dbReference type="AlphaFoldDB" id="L1MLW6"/>
<dbReference type="Proteomes" id="UP000010445">
    <property type="component" value="Unassembled WGS sequence"/>
</dbReference>
<protein>
    <submittedName>
        <fullName evidence="2">Uncharacterized protein</fullName>
    </submittedName>
</protein>
<evidence type="ECO:0000313" key="3">
    <source>
        <dbReference type="Proteomes" id="UP000010445"/>
    </source>
</evidence>
<reference evidence="2 3" key="1">
    <citation type="submission" date="2012-05" db="EMBL/GenBank/DDBJ databases">
        <authorList>
            <person name="Weinstock G."/>
            <person name="Sodergren E."/>
            <person name="Lobos E.A."/>
            <person name="Fulton L."/>
            <person name="Fulton R."/>
            <person name="Courtney L."/>
            <person name="Fronick C."/>
            <person name="O'Laughlin M."/>
            <person name="Godfrey J."/>
            <person name="Wilson R.M."/>
            <person name="Miner T."/>
            <person name="Farmer C."/>
            <person name="Delehaunty K."/>
            <person name="Cordes M."/>
            <person name="Minx P."/>
            <person name="Tomlinson C."/>
            <person name="Chen J."/>
            <person name="Wollam A."/>
            <person name="Pepin K.H."/>
            <person name="Bhonagiri V."/>
            <person name="Zhang X."/>
            <person name="Suruliraj S."/>
            <person name="Warren W."/>
            <person name="Mitreva M."/>
            <person name="Mardis E.R."/>
            <person name="Wilson R.K."/>
        </authorList>
    </citation>
    <scope>NUCLEOTIDE SEQUENCE [LARGE SCALE GENOMIC DNA]</scope>
    <source>
        <strain evidence="2 3">F0235</strain>
    </source>
</reference>
<keyword evidence="1" id="KW-0472">Membrane</keyword>